<keyword evidence="6" id="KW-0378">Hydrolase</keyword>
<dbReference type="GO" id="GO:0008253">
    <property type="term" value="F:5'-nucleotidase activity"/>
    <property type="evidence" value="ECO:0007669"/>
    <property type="project" value="UniProtKB-EC"/>
</dbReference>
<evidence type="ECO:0000256" key="5">
    <source>
        <dbReference type="ARBA" id="ARBA00022741"/>
    </source>
</evidence>
<dbReference type="InterPro" id="IPR023214">
    <property type="entry name" value="HAD_sf"/>
</dbReference>
<dbReference type="EnsemblMetazoa" id="CJA12574.1">
    <property type="protein sequence ID" value="CJA12574.1"/>
    <property type="gene ID" value="WBGene00131778"/>
</dbReference>
<dbReference type="InterPro" id="IPR006434">
    <property type="entry name" value="Pyrimidine_nucleotidase_eu"/>
</dbReference>
<dbReference type="InterPro" id="IPR036412">
    <property type="entry name" value="HAD-like_sf"/>
</dbReference>
<dbReference type="AlphaFoldDB" id="A0A8R1DWN8"/>
<evidence type="ECO:0000256" key="9">
    <source>
        <dbReference type="SAM" id="Phobius"/>
    </source>
</evidence>
<dbReference type="GO" id="GO:0000287">
    <property type="term" value="F:magnesium ion binding"/>
    <property type="evidence" value="ECO:0007669"/>
    <property type="project" value="InterPro"/>
</dbReference>
<sequence>MGDNADIMMKKMSIHAVPFIIFSAGIGTIIEMYLRHKFGRVESNTHIVSNMMGFDADGYVSSFSEPLIHVFCKNSSVIPADVTFSDQIHGRRNVILMGDSVGDAFMDVGVEEEQLSLKIGFVNHDVDKLVDKYLNYFDIVLVLDQSMDVPNQILEAIYATAASAAAAAAH</sequence>
<keyword evidence="9" id="KW-0812">Transmembrane</keyword>
<dbReference type="PANTHER" id="PTHR13045:SF11">
    <property type="entry name" value="5'-NUCLEOTIDASE"/>
    <property type="match status" value="1"/>
</dbReference>
<dbReference type="FunFam" id="3.40.50.1000:FF:000411">
    <property type="entry name" value="5'-nucleotidase"/>
    <property type="match status" value="1"/>
</dbReference>
<evidence type="ECO:0000313" key="10">
    <source>
        <dbReference type="EnsemblMetazoa" id="CJA12574.1"/>
    </source>
</evidence>
<evidence type="ECO:0000256" key="3">
    <source>
        <dbReference type="ARBA" id="ARBA00012643"/>
    </source>
</evidence>
<evidence type="ECO:0000313" key="11">
    <source>
        <dbReference type="Proteomes" id="UP000005237"/>
    </source>
</evidence>
<keyword evidence="9" id="KW-1133">Transmembrane helix</keyword>
<keyword evidence="4" id="KW-0479">Metal-binding</keyword>
<dbReference type="GO" id="GO:0005737">
    <property type="term" value="C:cytoplasm"/>
    <property type="evidence" value="ECO:0007669"/>
    <property type="project" value="InterPro"/>
</dbReference>
<dbReference type="GO" id="GO:0000166">
    <property type="term" value="F:nucleotide binding"/>
    <property type="evidence" value="ECO:0007669"/>
    <property type="project" value="UniProtKB-KW"/>
</dbReference>
<protein>
    <recommendedName>
        <fullName evidence="3">5'-nucleotidase</fullName>
        <ecNumber evidence="3">3.1.3.5</ecNumber>
    </recommendedName>
</protein>
<evidence type="ECO:0000256" key="8">
    <source>
        <dbReference type="ARBA" id="ARBA00023080"/>
    </source>
</evidence>
<evidence type="ECO:0000256" key="4">
    <source>
        <dbReference type="ARBA" id="ARBA00022723"/>
    </source>
</evidence>
<keyword evidence="11" id="KW-1185">Reference proteome</keyword>
<evidence type="ECO:0000256" key="1">
    <source>
        <dbReference type="ARBA" id="ARBA00000815"/>
    </source>
</evidence>
<dbReference type="Gene3D" id="3.40.50.1000">
    <property type="entry name" value="HAD superfamily/HAD-like"/>
    <property type="match status" value="1"/>
</dbReference>
<dbReference type="SUPFAM" id="SSF56784">
    <property type="entry name" value="HAD-like"/>
    <property type="match status" value="1"/>
</dbReference>
<keyword evidence="8" id="KW-0546">Nucleotide metabolism</keyword>
<dbReference type="GO" id="GO:0009117">
    <property type="term" value="P:nucleotide metabolic process"/>
    <property type="evidence" value="ECO:0007669"/>
    <property type="project" value="UniProtKB-KW"/>
</dbReference>
<reference evidence="10" key="2">
    <citation type="submission" date="2022-06" db="UniProtKB">
        <authorList>
            <consortium name="EnsemblMetazoa"/>
        </authorList>
    </citation>
    <scope>IDENTIFICATION</scope>
    <source>
        <strain evidence="10">DF5081</strain>
    </source>
</reference>
<dbReference type="PANTHER" id="PTHR13045">
    <property type="entry name" value="5'-NUCLEOTIDASE"/>
    <property type="match status" value="1"/>
</dbReference>
<reference evidence="11" key="1">
    <citation type="submission" date="2010-08" db="EMBL/GenBank/DDBJ databases">
        <authorList>
            <consortium name="Caenorhabditis japonica Sequencing Consortium"/>
            <person name="Wilson R.K."/>
        </authorList>
    </citation>
    <scope>NUCLEOTIDE SEQUENCE [LARGE SCALE GENOMIC DNA]</scope>
    <source>
        <strain evidence="11">DF5081</strain>
    </source>
</reference>
<keyword evidence="5" id="KW-0547">Nucleotide-binding</keyword>
<feature type="transmembrane region" description="Helical" evidence="9">
    <location>
        <begin position="12"/>
        <end position="34"/>
    </location>
</feature>
<evidence type="ECO:0000256" key="2">
    <source>
        <dbReference type="ARBA" id="ARBA00008389"/>
    </source>
</evidence>
<accession>A0A8R1DWN8</accession>
<comment type="catalytic activity">
    <reaction evidence="1">
        <text>a ribonucleoside 5'-phosphate + H2O = a ribonucleoside + phosphate</text>
        <dbReference type="Rhea" id="RHEA:12484"/>
        <dbReference type="ChEBI" id="CHEBI:15377"/>
        <dbReference type="ChEBI" id="CHEBI:18254"/>
        <dbReference type="ChEBI" id="CHEBI:43474"/>
        <dbReference type="ChEBI" id="CHEBI:58043"/>
        <dbReference type="EC" id="3.1.3.5"/>
    </reaction>
</comment>
<organism evidence="10 11">
    <name type="scientific">Caenorhabditis japonica</name>
    <dbReference type="NCBI Taxonomy" id="281687"/>
    <lineage>
        <taxon>Eukaryota</taxon>
        <taxon>Metazoa</taxon>
        <taxon>Ecdysozoa</taxon>
        <taxon>Nematoda</taxon>
        <taxon>Chromadorea</taxon>
        <taxon>Rhabditida</taxon>
        <taxon>Rhabditina</taxon>
        <taxon>Rhabditomorpha</taxon>
        <taxon>Rhabditoidea</taxon>
        <taxon>Rhabditidae</taxon>
        <taxon>Peloderinae</taxon>
        <taxon>Caenorhabditis</taxon>
    </lineage>
</organism>
<dbReference type="EC" id="3.1.3.5" evidence="3"/>
<keyword evidence="9" id="KW-0472">Membrane</keyword>
<dbReference type="Pfam" id="PF05822">
    <property type="entry name" value="UMPH-1"/>
    <property type="match status" value="1"/>
</dbReference>
<proteinExistence type="inferred from homology"/>
<dbReference type="Proteomes" id="UP000005237">
    <property type="component" value="Unassembled WGS sequence"/>
</dbReference>
<keyword evidence="7" id="KW-0460">Magnesium</keyword>
<name>A0A8R1DWN8_CAEJA</name>
<comment type="similarity">
    <text evidence="2">Belongs to the pyrimidine 5'-nucleotidase family.</text>
</comment>
<evidence type="ECO:0000256" key="6">
    <source>
        <dbReference type="ARBA" id="ARBA00022801"/>
    </source>
</evidence>
<evidence type="ECO:0000256" key="7">
    <source>
        <dbReference type="ARBA" id="ARBA00022842"/>
    </source>
</evidence>